<dbReference type="EMBL" id="BGZK01000493">
    <property type="protein sequence ID" value="GBP47003.1"/>
    <property type="molecule type" value="Genomic_DNA"/>
</dbReference>
<dbReference type="AlphaFoldDB" id="A0A4C1W7K4"/>
<accession>A0A4C1W7K4</accession>
<organism evidence="1 2">
    <name type="scientific">Eumeta variegata</name>
    <name type="common">Bagworm moth</name>
    <name type="synonym">Eumeta japonica</name>
    <dbReference type="NCBI Taxonomy" id="151549"/>
    <lineage>
        <taxon>Eukaryota</taxon>
        <taxon>Metazoa</taxon>
        <taxon>Ecdysozoa</taxon>
        <taxon>Arthropoda</taxon>
        <taxon>Hexapoda</taxon>
        <taxon>Insecta</taxon>
        <taxon>Pterygota</taxon>
        <taxon>Neoptera</taxon>
        <taxon>Endopterygota</taxon>
        <taxon>Lepidoptera</taxon>
        <taxon>Glossata</taxon>
        <taxon>Ditrysia</taxon>
        <taxon>Tineoidea</taxon>
        <taxon>Psychidae</taxon>
        <taxon>Oiketicinae</taxon>
        <taxon>Eumeta</taxon>
    </lineage>
</organism>
<keyword evidence="2" id="KW-1185">Reference proteome</keyword>
<name>A0A4C1W7K4_EUMVA</name>
<proteinExistence type="predicted"/>
<evidence type="ECO:0000313" key="2">
    <source>
        <dbReference type="Proteomes" id="UP000299102"/>
    </source>
</evidence>
<evidence type="ECO:0000313" key="1">
    <source>
        <dbReference type="EMBL" id="GBP47003.1"/>
    </source>
</evidence>
<dbReference type="Proteomes" id="UP000299102">
    <property type="component" value="Unassembled WGS sequence"/>
</dbReference>
<reference evidence="1 2" key="1">
    <citation type="journal article" date="2019" name="Commun. Biol.">
        <title>The bagworm genome reveals a unique fibroin gene that provides high tensile strength.</title>
        <authorList>
            <person name="Kono N."/>
            <person name="Nakamura H."/>
            <person name="Ohtoshi R."/>
            <person name="Tomita M."/>
            <person name="Numata K."/>
            <person name="Arakawa K."/>
        </authorList>
    </citation>
    <scope>NUCLEOTIDE SEQUENCE [LARGE SCALE GENOMIC DNA]</scope>
</reference>
<sequence>MKLCRCEQGGALGLVGTHVCRRQACAPPTENLCSYDAQHGNGTVVAPGARLLRDRHDLLVEDPNLNRHPSG</sequence>
<gene>
    <name evidence="1" type="ORF">EVAR_32522_1</name>
</gene>
<protein>
    <submittedName>
        <fullName evidence="1">Uncharacterized protein</fullName>
    </submittedName>
</protein>
<comment type="caution">
    <text evidence="1">The sequence shown here is derived from an EMBL/GenBank/DDBJ whole genome shotgun (WGS) entry which is preliminary data.</text>
</comment>